<dbReference type="Proteomes" id="UP000831534">
    <property type="component" value="Chromosome"/>
</dbReference>
<dbReference type="GO" id="GO:0005525">
    <property type="term" value="F:GTP binding"/>
    <property type="evidence" value="ECO:0007669"/>
    <property type="project" value="InterPro"/>
</dbReference>
<dbReference type="Pfam" id="PF01926">
    <property type="entry name" value="MMR_HSR1"/>
    <property type="match status" value="1"/>
</dbReference>
<organism evidence="2 3">
    <name type="scientific">Conchiformibius kuhniae</name>
    <dbReference type="NCBI Taxonomy" id="211502"/>
    <lineage>
        <taxon>Bacteria</taxon>
        <taxon>Pseudomonadati</taxon>
        <taxon>Pseudomonadota</taxon>
        <taxon>Betaproteobacteria</taxon>
        <taxon>Neisseriales</taxon>
        <taxon>Neisseriaceae</taxon>
        <taxon>Conchiformibius</taxon>
    </lineage>
</organism>
<feature type="domain" description="G" evidence="1">
    <location>
        <begin position="38"/>
        <end position="75"/>
    </location>
</feature>
<evidence type="ECO:0000313" key="3">
    <source>
        <dbReference type="Proteomes" id="UP000831534"/>
    </source>
</evidence>
<accession>A0A8T9N0L0</accession>
<dbReference type="InterPro" id="IPR027417">
    <property type="entry name" value="P-loop_NTPase"/>
</dbReference>
<dbReference type="InterPro" id="IPR006073">
    <property type="entry name" value="GTP-bd"/>
</dbReference>
<evidence type="ECO:0000313" key="2">
    <source>
        <dbReference type="EMBL" id="UOP05533.1"/>
    </source>
</evidence>
<gene>
    <name evidence="2" type="ORF">LVJ77_05280</name>
</gene>
<reference evidence="2" key="2">
    <citation type="journal article" date="2022" name="Res Sq">
        <title>Evolution of multicellular longitudinally dividing oral cavity symbionts (Neisseriaceae).</title>
        <authorList>
            <person name="Nyongesa S."/>
            <person name="Weber P."/>
            <person name="Bernet E."/>
            <person name="Pullido F."/>
            <person name="Nieckarz M."/>
            <person name="Delaby M."/>
            <person name="Nieves C."/>
            <person name="Viehboeck T."/>
            <person name="Krause N."/>
            <person name="Rivera-Millot A."/>
            <person name="Nakamura A."/>
            <person name="Vischer N."/>
            <person name="VanNieuwenhze M."/>
            <person name="Brun Y."/>
            <person name="Cava F."/>
            <person name="Bulgheresi S."/>
            <person name="Veyrier F."/>
        </authorList>
    </citation>
    <scope>NUCLEOTIDE SEQUENCE</scope>
    <source>
        <strain evidence="2">17694</strain>
    </source>
</reference>
<dbReference type="Gene3D" id="3.40.50.300">
    <property type="entry name" value="P-loop containing nucleotide triphosphate hydrolases"/>
    <property type="match status" value="1"/>
</dbReference>
<keyword evidence="3" id="KW-1185">Reference proteome</keyword>
<dbReference type="AlphaFoldDB" id="A0A8T9N0L0"/>
<evidence type="ECO:0000259" key="1">
    <source>
        <dbReference type="Pfam" id="PF01926"/>
    </source>
</evidence>
<dbReference type="EMBL" id="CP091521">
    <property type="protein sequence ID" value="UOP05533.1"/>
    <property type="molecule type" value="Genomic_DNA"/>
</dbReference>
<sequence>MAQAAYNDYLGDSYDPEKGLDIEKVKKKAQREKDKLNIVLMGATGVGKSSLVNAVFGTNIVETGDGKPKTQELKKSLFPKKV</sequence>
<reference evidence="2" key="1">
    <citation type="submission" date="2021-12" db="EMBL/GenBank/DDBJ databases">
        <authorList>
            <person name="Veyrier F.J."/>
        </authorList>
    </citation>
    <scope>NUCLEOTIDE SEQUENCE</scope>
    <source>
        <strain evidence="2">17694</strain>
    </source>
</reference>
<protein>
    <submittedName>
        <fullName evidence="2">50S ribosome-binding GTPase</fullName>
    </submittedName>
</protein>
<proteinExistence type="predicted"/>
<dbReference type="SUPFAM" id="SSF52540">
    <property type="entry name" value="P-loop containing nucleoside triphosphate hydrolases"/>
    <property type="match status" value="1"/>
</dbReference>
<name>A0A8T9N0L0_9NEIS</name>